<evidence type="ECO:0000256" key="6">
    <source>
        <dbReference type="ARBA" id="ARBA00022837"/>
    </source>
</evidence>
<evidence type="ECO:0000313" key="9">
    <source>
        <dbReference type="EMBL" id="EDM26998.1"/>
    </source>
</evidence>
<keyword evidence="4 7" id="KW-0732">Signal</keyword>
<comment type="cofactor">
    <cofactor evidence="1">
        <name>Ca(2+)</name>
        <dbReference type="ChEBI" id="CHEBI:29108"/>
    </cofactor>
</comment>
<evidence type="ECO:0000256" key="1">
    <source>
        <dbReference type="ARBA" id="ARBA00001913"/>
    </source>
</evidence>
<dbReference type="InterPro" id="IPR000917">
    <property type="entry name" value="Sulfatase_N"/>
</dbReference>
<dbReference type="GO" id="GO:0046872">
    <property type="term" value="F:metal ion binding"/>
    <property type="evidence" value="ECO:0007669"/>
    <property type="project" value="UniProtKB-KW"/>
</dbReference>
<evidence type="ECO:0000313" key="10">
    <source>
        <dbReference type="Proteomes" id="UP000004947"/>
    </source>
</evidence>
<keyword evidence="6" id="KW-0106">Calcium</keyword>
<evidence type="ECO:0000259" key="8">
    <source>
        <dbReference type="Pfam" id="PF00884"/>
    </source>
</evidence>
<dbReference type="CDD" id="cd16144">
    <property type="entry name" value="ARS_like"/>
    <property type="match status" value="1"/>
</dbReference>
<evidence type="ECO:0000256" key="5">
    <source>
        <dbReference type="ARBA" id="ARBA00022801"/>
    </source>
</evidence>
<feature type="domain" description="Sulfatase N-terminal" evidence="8">
    <location>
        <begin position="28"/>
        <end position="329"/>
    </location>
</feature>
<reference evidence="9 10" key="1">
    <citation type="journal article" date="2010" name="J. Bacteriol.">
        <title>Genome sequence of Lentisphaera araneosa HTCC2155T, the type species of the order Lentisphaerales in the phylum Lentisphaerae.</title>
        <authorList>
            <person name="Thrash J.C."/>
            <person name="Cho J.C."/>
            <person name="Vergin K.L."/>
            <person name="Morris R.M."/>
            <person name="Giovannoni S.J."/>
        </authorList>
    </citation>
    <scope>NUCLEOTIDE SEQUENCE [LARGE SCALE GENOMIC DNA]</scope>
    <source>
        <strain evidence="9 10">HTCC2155</strain>
    </source>
</reference>
<comment type="caution">
    <text evidence="9">The sequence shown here is derived from an EMBL/GenBank/DDBJ whole genome shotgun (WGS) entry which is preliminary data.</text>
</comment>
<feature type="signal peptide" evidence="7">
    <location>
        <begin position="1"/>
        <end position="17"/>
    </location>
</feature>
<comment type="similarity">
    <text evidence="2">Belongs to the sulfatase family.</text>
</comment>
<protein>
    <submittedName>
        <fullName evidence="9">Putative exported uslfatase</fullName>
    </submittedName>
</protein>
<evidence type="ECO:0000256" key="7">
    <source>
        <dbReference type="SAM" id="SignalP"/>
    </source>
</evidence>
<dbReference type="STRING" id="313628.LNTAR_07134"/>
<dbReference type="Proteomes" id="UP000004947">
    <property type="component" value="Unassembled WGS sequence"/>
</dbReference>
<evidence type="ECO:0000256" key="4">
    <source>
        <dbReference type="ARBA" id="ARBA00022729"/>
    </source>
</evidence>
<evidence type="ECO:0000256" key="2">
    <source>
        <dbReference type="ARBA" id="ARBA00008779"/>
    </source>
</evidence>
<dbReference type="GO" id="GO:0004065">
    <property type="term" value="F:arylsulfatase activity"/>
    <property type="evidence" value="ECO:0007669"/>
    <property type="project" value="TreeGrafter"/>
</dbReference>
<dbReference type="eggNOG" id="COG3119">
    <property type="taxonomic scope" value="Bacteria"/>
</dbReference>
<keyword evidence="10" id="KW-1185">Reference proteome</keyword>
<sequence>MRCISKNIFLVCTIALASLNLLNAAQRPNILFIVADDMGIMDLGVYGSDYYLTPNLNKLASQSMRFDRAYAASHVCSPTRGAILTGRYPQRIHLTDALPWDRLYKNPKMIPPNHVKELSLKLPTFARVLQKNDYRTAMFGKWHLGNEERFFTGKEHKAYGFDEAFGVSGKAKAYDKGVNELTERTLRFLKENKKKPFMLCLMHHVPHVPVACPPYAKALYDSVPKGKHQKNSKYAGMISHFDNSIKKVLDALRALGLDDNTVVIVTSDNGGLSNLSSNKPYNGGKGSLYEGGTRVPLLIRWPGKITPGSVNKSVVISNDFFPTFLELAGLPLMPEAHLDGKSMMPLLKGKTLGKRTLYWHFPHRGTPGSSIIDGDLKLIHKIESDTYEMFDLNSDPYEANNLFEKQPEQASRLQKMLARHLKEVAAQEMSPNPQWDPKRPKGKPTNFGIHYPAGRKKGFRLTVEAYPEWFKLGRLRKDR</sequence>
<dbReference type="RefSeq" id="WP_007279205.1">
    <property type="nucleotide sequence ID" value="NZ_ABCK01000012.1"/>
</dbReference>
<evidence type="ECO:0000256" key="3">
    <source>
        <dbReference type="ARBA" id="ARBA00022723"/>
    </source>
</evidence>
<dbReference type="SUPFAM" id="SSF53649">
    <property type="entry name" value="Alkaline phosphatase-like"/>
    <property type="match status" value="1"/>
</dbReference>
<gene>
    <name evidence="9" type="ORF">LNTAR_07134</name>
</gene>
<dbReference type="EMBL" id="ABCK01000012">
    <property type="protein sequence ID" value="EDM26998.1"/>
    <property type="molecule type" value="Genomic_DNA"/>
</dbReference>
<dbReference type="Gene3D" id="3.30.1120.10">
    <property type="match status" value="1"/>
</dbReference>
<feature type="chain" id="PRO_5002694160" evidence="7">
    <location>
        <begin position="18"/>
        <end position="479"/>
    </location>
</feature>
<dbReference type="PANTHER" id="PTHR42693">
    <property type="entry name" value="ARYLSULFATASE FAMILY MEMBER"/>
    <property type="match status" value="1"/>
</dbReference>
<dbReference type="AlphaFoldDB" id="A6DMW2"/>
<dbReference type="PANTHER" id="PTHR42693:SF42">
    <property type="entry name" value="ARYLSULFATASE G"/>
    <property type="match status" value="1"/>
</dbReference>
<dbReference type="Pfam" id="PF00884">
    <property type="entry name" value="Sulfatase"/>
    <property type="match status" value="1"/>
</dbReference>
<keyword evidence="3" id="KW-0479">Metal-binding</keyword>
<dbReference type="Gene3D" id="3.40.720.10">
    <property type="entry name" value="Alkaline Phosphatase, subunit A"/>
    <property type="match status" value="1"/>
</dbReference>
<proteinExistence type="inferred from homology"/>
<dbReference type="InterPro" id="IPR017850">
    <property type="entry name" value="Alkaline_phosphatase_core_sf"/>
</dbReference>
<organism evidence="9 10">
    <name type="scientific">Lentisphaera araneosa HTCC2155</name>
    <dbReference type="NCBI Taxonomy" id="313628"/>
    <lineage>
        <taxon>Bacteria</taxon>
        <taxon>Pseudomonadati</taxon>
        <taxon>Lentisphaerota</taxon>
        <taxon>Lentisphaeria</taxon>
        <taxon>Lentisphaerales</taxon>
        <taxon>Lentisphaeraceae</taxon>
        <taxon>Lentisphaera</taxon>
    </lineage>
</organism>
<accession>A6DMW2</accession>
<dbReference type="InterPro" id="IPR050738">
    <property type="entry name" value="Sulfatase"/>
</dbReference>
<name>A6DMW2_9BACT</name>
<keyword evidence="5" id="KW-0378">Hydrolase</keyword>